<dbReference type="PROSITE" id="PS51459">
    <property type="entry name" value="FIDO"/>
    <property type="match status" value="1"/>
</dbReference>
<name>A0AAW2YSL2_9EUKA</name>
<dbReference type="Proteomes" id="UP001431209">
    <property type="component" value="Unassembled WGS sequence"/>
</dbReference>
<reference evidence="5 6" key="1">
    <citation type="submission" date="2024-03" db="EMBL/GenBank/DDBJ databases">
        <title>The Acrasis kona genome and developmental transcriptomes reveal deep origins of eukaryotic multicellular pathways.</title>
        <authorList>
            <person name="Sheikh S."/>
            <person name="Fu C.-J."/>
            <person name="Brown M.W."/>
            <person name="Baldauf S.L."/>
        </authorList>
    </citation>
    <scope>NUCLEOTIDE SEQUENCE [LARGE SCALE GENOMIC DNA]</scope>
    <source>
        <strain evidence="5 6">ATCC MYA-3509</strain>
    </source>
</reference>
<dbReference type="InterPro" id="IPR003812">
    <property type="entry name" value="Fido"/>
</dbReference>
<evidence type="ECO:0000256" key="2">
    <source>
        <dbReference type="PIRSR" id="PIRSR640198-2"/>
    </source>
</evidence>
<protein>
    <recommendedName>
        <fullName evidence="4">Fido domain-containing protein</fullName>
    </recommendedName>
</protein>
<dbReference type="GO" id="GO:0005524">
    <property type="term" value="F:ATP binding"/>
    <property type="evidence" value="ECO:0007669"/>
    <property type="project" value="UniProtKB-KW"/>
</dbReference>
<accession>A0AAW2YSL2</accession>
<evidence type="ECO:0000259" key="4">
    <source>
        <dbReference type="PROSITE" id="PS51459"/>
    </source>
</evidence>
<feature type="domain" description="Fido" evidence="4">
    <location>
        <begin position="121"/>
        <end position="256"/>
    </location>
</feature>
<proteinExistence type="predicted"/>
<dbReference type="AlphaFoldDB" id="A0AAW2YSL2"/>
<evidence type="ECO:0000256" key="3">
    <source>
        <dbReference type="PIRSR" id="PIRSR640198-3"/>
    </source>
</evidence>
<feature type="binding site" evidence="2">
    <location>
        <begin position="202"/>
        <end position="209"/>
    </location>
    <ligand>
        <name>ATP</name>
        <dbReference type="ChEBI" id="CHEBI:30616"/>
    </ligand>
</feature>
<comment type="caution">
    <text evidence="5">The sequence shown here is derived from an EMBL/GenBank/DDBJ whole genome shotgun (WGS) entry which is preliminary data.</text>
</comment>
<keyword evidence="6" id="KW-1185">Reference proteome</keyword>
<dbReference type="Gene3D" id="1.10.3290.10">
    <property type="entry name" value="Fido-like domain"/>
    <property type="match status" value="1"/>
</dbReference>
<dbReference type="PANTHER" id="PTHR13504:SF38">
    <property type="entry name" value="FIDO DOMAIN-CONTAINING PROTEIN"/>
    <property type="match status" value="1"/>
</dbReference>
<dbReference type="InterPro" id="IPR036597">
    <property type="entry name" value="Fido-like_dom_sf"/>
</dbReference>
<keyword evidence="2" id="KW-0067">ATP-binding</keyword>
<dbReference type="PANTHER" id="PTHR13504">
    <property type="entry name" value="FIDO DOMAIN-CONTAINING PROTEIN DDB_G0283145"/>
    <property type="match status" value="1"/>
</dbReference>
<feature type="site" description="Important for autoinhibition of adenylyltransferase activity" evidence="3">
    <location>
        <position position="73"/>
    </location>
</feature>
<evidence type="ECO:0000256" key="1">
    <source>
        <dbReference type="PIRSR" id="PIRSR640198-1"/>
    </source>
</evidence>
<dbReference type="InterPro" id="IPR040198">
    <property type="entry name" value="Fido_containing"/>
</dbReference>
<keyword evidence="2" id="KW-0547">Nucleotide-binding</keyword>
<feature type="active site" evidence="1">
    <location>
        <position position="198"/>
    </location>
</feature>
<dbReference type="Pfam" id="PF02661">
    <property type="entry name" value="Fic"/>
    <property type="match status" value="1"/>
</dbReference>
<organism evidence="5 6">
    <name type="scientific">Acrasis kona</name>
    <dbReference type="NCBI Taxonomy" id="1008807"/>
    <lineage>
        <taxon>Eukaryota</taxon>
        <taxon>Discoba</taxon>
        <taxon>Heterolobosea</taxon>
        <taxon>Tetramitia</taxon>
        <taxon>Eutetramitia</taxon>
        <taxon>Acrasidae</taxon>
        <taxon>Acrasis</taxon>
    </lineage>
</organism>
<sequence length="276" mass="31309">MYDSASNETMVSGTIFDNYAKLFLIKFSISEERKSILDDTAQKINSDPMTAEMSEQFHKRLGVRLNNSSNAIEGLDLTLSQTELILENEIVALSPEKIIDVVGHEKAHKVVLRILKENRDLTIEDVLKINNSVLSGGDNAGCFRKPGMLARIRGRRVVTAHPVEIPGLMQKIVDYFNDRAVHVLDRLVNFHVMFVRVHPFVDGNGRTVRLLLALLSLRSDYGLFMINKNKRVDYFDAIAAWEDDCDTEKMGALFYQSMLEVHKIYTDSLRCKCVLA</sequence>
<evidence type="ECO:0000313" key="6">
    <source>
        <dbReference type="Proteomes" id="UP001431209"/>
    </source>
</evidence>
<dbReference type="SUPFAM" id="SSF140931">
    <property type="entry name" value="Fic-like"/>
    <property type="match status" value="1"/>
</dbReference>
<gene>
    <name evidence="5" type="ORF">AKO1_007211</name>
</gene>
<dbReference type="EMBL" id="JAOPGA020000639">
    <property type="protein sequence ID" value="KAL0480185.1"/>
    <property type="molecule type" value="Genomic_DNA"/>
</dbReference>
<evidence type="ECO:0000313" key="5">
    <source>
        <dbReference type="EMBL" id="KAL0480185.1"/>
    </source>
</evidence>